<dbReference type="AlphaFoldDB" id="A0A8S0UNV0"/>
<reference evidence="1 2" key="1">
    <citation type="submission" date="2019-12" db="EMBL/GenBank/DDBJ databases">
        <authorList>
            <person name="Alioto T."/>
            <person name="Alioto T."/>
            <person name="Gomez Garrido J."/>
        </authorList>
    </citation>
    <scope>NUCLEOTIDE SEQUENCE [LARGE SCALE GENOMIC DNA]</scope>
</reference>
<evidence type="ECO:0000313" key="2">
    <source>
        <dbReference type="Proteomes" id="UP000594638"/>
    </source>
</evidence>
<dbReference type="Proteomes" id="UP000594638">
    <property type="component" value="Unassembled WGS sequence"/>
</dbReference>
<evidence type="ECO:0008006" key="3">
    <source>
        <dbReference type="Google" id="ProtNLM"/>
    </source>
</evidence>
<accession>A0A8S0UNV0</accession>
<dbReference type="EMBL" id="CACTIH010009032">
    <property type="protein sequence ID" value="CAA3019927.1"/>
    <property type="molecule type" value="Genomic_DNA"/>
</dbReference>
<proteinExistence type="predicted"/>
<sequence length="314" mass="35227">MDAIKSQMSNLNSNQAKKITEIILMQGQLKCDMTKIRTNIQFLSEFVIAMISSSIDEILRRFNDRKGCPVNEYKETEAAVVGGEESHVVEKLQPVVDGKGKRKVDPTDDVAFPCSLQPPSFDLGIRYTQPDDLQFAEIQKQVNAIISDVITASKNVDEEGSPTPEQASELPVKQVSRPARMLRSPFVVGKGKHMDVCFYYIRQVAKFGKVKFRATMTDSWFQNKIKDIFPAFQKDPHILLSESNLIKVVIGHMISLSTSWADVDYVFMPLLPTNKVHWMLGAGSIKPHVNVLFALMKALGISKKDPDYNESGCK</sequence>
<keyword evidence="2" id="KW-1185">Reference proteome</keyword>
<name>A0A8S0UNV0_OLEEU</name>
<gene>
    <name evidence="1" type="ORF">OLEA9_A016488</name>
</gene>
<evidence type="ECO:0000313" key="1">
    <source>
        <dbReference type="EMBL" id="CAA3019927.1"/>
    </source>
</evidence>
<organism evidence="1 2">
    <name type="scientific">Olea europaea subsp. europaea</name>
    <dbReference type="NCBI Taxonomy" id="158383"/>
    <lineage>
        <taxon>Eukaryota</taxon>
        <taxon>Viridiplantae</taxon>
        <taxon>Streptophyta</taxon>
        <taxon>Embryophyta</taxon>
        <taxon>Tracheophyta</taxon>
        <taxon>Spermatophyta</taxon>
        <taxon>Magnoliopsida</taxon>
        <taxon>eudicotyledons</taxon>
        <taxon>Gunneridae</taxon>
        <taxon>Pentapetalae</taxon>
        <taxon>asterids</taxon>
        <taxon>lamiids</taxon>
        <taxon>Lamiales</taxon>
        <taxon>Oleaceae</taxon>
        <taxon>Oleeae</taxon>
        <taxon>Olea</taxon>
    </lineage>
</organism>
<comment type="caution">
    <text evidence="1">The sequence shown here is derived from an EMBL/GenBank/DDBJ whole genome shotgun (WGS) entry which is preliminary data.</text>
</comment>
<dbReference type="Gramene" id="OE9A016488T1">
    <property type="protein sequence ID" value="OE9A016488C1"/>
    <property type="gene ID" value="OE9A016488"/>
</dbReference>
<dbReference type="OrthoDB" id="1302742at2759"/>
<protein>
    <recommendedName>
        <fullName evidence="3">Ubiquitin-like protease family profile domain-containing protein</fullName>
    </recommendedName>
</protein>